<dbReference type="AlphaFoldDB" id="A0A512ITE5"/>
<proteinExistence type="predicted"/>
<name>A0A512ITE5_9HYPH</name>
<organism evidence="2 3">
    <name type="scientific">Methylobacterium haplocladii</name>
    <dbReference type="NCBI Taxonomy" id="1176176"/>
    <lineage>
        <taxon>Bacteria</taxon>
        <taxon>Pseudomonadati</taxon>
        <taxon>Pseudomonadota</taxon>
        <taxon>Alphaproteobacteria</taxon>
        <taxon>Hyphomicrobiales</taxon>
        <taxon>Methylobacteriaceae</taxon>
        <taxon>Methylobacterium</taxon>
    </lineage>
</organism>
<dbReference type="RefSeq" id="WP_147080791.1">
    <property type="nucleotide sequence ID" value="NZ_BPQN01000046.1"/>
</dbReference>
<dbReference type="OrthoDB" id="8020921at2"/>
<keyword evidence="3" id="KW-1185">Reference proteome</keyword>
<sequence length="183" mass="18907">MSLTVSFPVMIHLKSTLAISAIMLTGLVAASPFPYASDHEPRQPRRTASMQIAPAVEAAASPAAVTSWADPPVKQQAAVEAPLVLAASDTGAPTAQESTPSAVTVAPPPVRHVSLQASAQKAEQARRRKIARAAAARERQAVARQTAPSGDEAQVSPTTAPNTSQRIDPIGNILRGLGIGKQG</sequence>
<feature type="compositionally biased region" description="Polar residues" evidence="1">
    <location>
        <begin position="155"/>
        <end position="166"/>
    </location>
</feature>
<dbReference type="Proteomes" id="UP000321258">
    <property type="component" value="Unassembled WGS sequence"/>
</dbReference>
<gene>
    <name evidence="2" type="ORF">MHA02_33720</name>
</gene>
<evidence type="ECO:0000313" key="3">
    <source>
        <dbReference type="Proteomes" id="UP000321258"/>
    </source>
</evidence>
<dbReference type="EMBL" id="BJZT01000037">
    <property type="protein sequence ID" value="GEP00985.1"/>
    <property type="molecule type" value="Genomic_DNA"/>
</dbReference>
<comment type="caution">
    <text evidence="2">The sequence shown here is derived from an EMBL/GenBank/DDBJ whole genome shotgun (WGS) entry which is preliminary data.</text>
</comment>
<evidence type="ECO:0000313" key="2">
    <source>
        <dbReference type="EMBL" id="GEP00985.1"/>
    </source>
</evidence>
<reference evidence="2 3" key="1">
    <citation type="submission" date="2019-07" db="EMBL/GenBank/DDBJ databases">
        <title>Whole genome shotgun sequence of Methylobacterium haplocladii NBRC 107714.</title>
        <authorList>
            <person name="Hosoyama A."/>
            <person name="Uohara A."/>
            <person name="Ohji S."/>
            <person name="Ichikawa N."/>
        </authorList>
    </citation>
    <scope>NUCLEOTIDE SEQUENCE [LARGE SCALE GENOMIC DNA]</scope>
    <source>
        <strain evidence="2 3">NBRC 107714</strain>
    </source>
</reference>
<protein>
    <submittedName>
        <fullName evidence="2">Uncharacterized protein</fullName>
    </submittedName>
</protein>
<evidence type="ECO:0000256" key="1">
    <source>
        <dbReference type="SAM" id="MobiDB-lite"/>
    </source>
</evidence>
<feature type="region of interest" description="Disordered" evidence="1">
    <location>
        <begin position="133"/>
        <end position="183"/>
    </location>
</feature>
<accession>A0A512ITE5</accession>